<dbReference type="SUPFAM" id="SSF50978">
    <property type="entry name" value="WD40 repeat-like"/>
    <property type="match status" value="1"/>
</dbReference>
<dbReference type="InterPro" id="IPR036322">
    <property type="entry name" value="WD40_repeat_dom_sf"/>
</dbReference>
<evidence type="ECO:0000313" key="2">
    <source>
        <dbReference type="EMBL" id="KKA20198.1"/>
    </source>
</evidence>
<evidence type="ECO:0000313" key="3">
    <source>
        <dbReference type="Proteomes" id="UP000053958"/>
    </source>
</evidence>
<dbReference type="PROSITE" id="PS50082">
    <property type="entry name" value="WD_REPEATS_2"/>
    <property type="match status" value="1"/>
</dbReference>
<name>A0A0F4YRG1_RASE3</name>
<dbReference type="GeneID" id="25318107"/>
<dbReference type="InterPro" id="IPR015943">
    <property type="entry name" value="WD40/YVTN_repeat-like_dom_sf"/>
</dbReference>
<dbReference type="InterPro" id="IPR001680">
    <property type="entry name" value="WD40_rpt"/>
</dbReference>
<dbReference type="OrthoDB" id="194358at2759"/>
<proteinExistence type="predicted"/>
<dbReference type="Proteomes" id="UP000053958">
    <property type="component" value="Unassembled WGS sequence"/>
</dbReference>
<protein>
    <submittedName>
        <fullName evidence="2">Uncharacterized protein</fullName>
    </submittedName>
</protein>
<organism evidence="2 3">
    <name type="scientific">Rasamsonia emersonii (strain ATCC 16479 / CBS 393.64 / IMI 116815)</name>
    <dbReference type="NCBI Taxonomy" id="1408163"/>
    <lineage>
        <taxon>Eukaryota</taxon>
        <taxon>Fungi</taxon>
        <taxon>Dikarya</taxon>
        <taxon>Ascomycota</taxon>
        <taxon>Pezizomycotina</taxon>
        <taxon>Eurotiomycetes</taxon>
        <taxon>Eurotiomycetidae</taxon>
        <taxon>Eurotiales</taxon>
        <taxon>Trichocomaceae</taxon>
        <taxon>Rasamsonia</taxon>
    </lineage>
</organism>
<reference evidence="2 3" key="1">
    <citation type="submission" date="2015-04" db="EMBL/GenBank/DDBJ databases">
        <authorList>
            <person name="Heijne W.H."/>
            <person name="Fedorova N.D."/>
            <person name="Nierman W.C."/>
            <person name="Vollebregt A.W."/>
            <person name="Zhao Z."/>
            <person name="Wu L."/>
            <person name="Kumar M."/>
            <person name="Stam H."/>
            <person name="van den Berg M.A."/>
            <person name="Pel H.J."/>
        </authorList>
    </citation>
    <scope>NUCLEOTIDE SEQUENCE [LARGE SCALE GENOMIC DNA]</scope>
    <source>
        <strain evidence="2 3">CBS 393.64</strain>
    </source>
</reference>
<evidence type="ECO:0000256" key="1">
    <source>
        <dbReference type="PROSITE-ProRule" id="PRU00221"/>
    </source>
</evidence>
<accession>A0A0F4YRG1</accession>
<keyword evidence="3" id="KW-1185">Reference proteome</keyword>
<keyword evidence="1" id="KW-0853">WD repeat</keyword>
<dbReference type="Gene3D" id="2.130.10.10">
    <property type="entry name" value="YVTN repeat-like/Quinoprotein amine dehydrogenase"/>
    <property type="match status" value="1"/>
</dbReference>
<dbReference type="RefSeq" id="XP_013326810.1">
    <property type="nucleotide sequence ID" value="XM_013471356.1"/>
</dbReference>
<dbReference type="EMBL" id="LASV01000281">
    <property type="protein sequence ID" value="KKA20198.1"/>
    <property type="molecule type" value="Genomic_DNA"/>
</dbReference>
<comment type="caution">
    <text evidence="2">The sequence shown here is derived from an EMBL/GenBank/DDBJ whole genome shotgun (WGS) entry which is preliminary data.</text>
</comment>
<sequence length="329" mass="37415">MTSFCPPKSILYQQATPKLGSFAPTVTGLSNDDWGDCQARFTVPSDSHPLRIMPIVWRVSTSEVICSVDNQNNAKAMAVSFLGESDSNIIACLDNSEFWWMSPECSEDGWKPFPVVLRDDSYEFQRSNSPRVVDFSPDRSKVALAYRGLPLSVWALDEPGHASWADANEKATKAKTVKAVLETILMYRIPNGDFFVTGGSDGTLRIWDFHHFALVYQLFFSTPITDLAIDPVAKRVHDLRDNFCTVWEQNALIRLTDDDENASDQLSSRRFHAGFIRLRVINRAARAHHRTDCGQYWPLLLYRGPRWCFKTVYAHWNTTPENSSEFYGN</sequence>
<feature type="repeat" description="WD" evidence="1">
    <location>
        <begin position="190"/>
        <end position="208"/>
    </location>
</feature>
<dbReference type="AlphaFoldDB" id="A0A0F4YRG1"/>
<gene>
    <name evidence="2" type="ORF">T310_5767</name>
</gene>